<dbReference type="Proteomes" id="UP001596337">
    <property type="component" value="Unassembled WGS sequence"/>
</dbReference>
<evidence type="ECO:0000313" key="2">
    <source>
        <dbReference type="Proteomes" id="UP001596337"/>
    </source>
</evidence>
<organism evidence="1 2">
    <name type="scientific">Haloechinothrix salitolerans</name>
    <dbReference type="NCBI Taxonomy" id="926830"/>
    <lineage>
        <taxon>Bacteria</taxon>
        <taxon>Bacillati</taxon>
        <taxon>Actinomycetota</taxon>
        <taxon>Actinomycetes</taxon>
        <taxon>Pseudonocardiales</taxon>
        <taxon>Pseudonocardiaceae</taxon>
        <taxon>Haloechinothrix</taxon>
    </lineage>
</organism>
<comment type="caution">
    <text evidence="1">The sequence shown here is derived from an EMBL/GenBank/DDBJ whole genome shotgun (WGS) entry which is preliminary data.</text>
</comment>
<reference evidence="2" key="1">
    <citation type="journal article" date="2019" name="Int. J. Syst. Evol. Microbiol.">
        <title>The Global Catalogue of Microorganisms (GCM) 10K type strain sequencing project: providing services to taxonomists for standard genome sequencing and annotation.</title>
        <authorList>
            <consortium name="The Broad Institute Genomics Platform"/>
            <consortium name="The Broad Institute Genome Sequencing Center for Infectious Disease"/>
            <person name="Wu L."/>
            <person name="Ma J."/>
        </authorList>
    </citation>
    <scope>NUCLEOTIDE SEQUENCE [LARGE SCALE GENOMIC DNA]</scope>
    <source>
        <strain evidence="2">KCTC 32255</strain>
    </source>
</reference>
<name>A0ABW2C2R2_9PSEU</name>
<dbReference type="RefSeq" id="WP_345400592.1">
    <property type="nucleotide sequence ID" value="NZ_BAABLA010000101.1"/>
</dbReference>
<keyword evidence="2" id="KW-1185">Reference proteome</keyword>
<dbReference type="EMBL" id="JBHSXX010000001">
    <property type="protein sequence ID" value="MFC6869466.1"/>
    <property type="molecule type" value="Genomic_DNA"/>
</dbReference>
<evidence type="ECO:0000313" key="1">
    <source>
        <dbReference type="EMBL" id="MFC6869466.1"/>
    </source>
</evidence>
<proteinExistence type="predicted"/>
<evidence type="ECO:0008006" key="3">
    <source>
        <dbReference type="Google" id="ProtNLM"/>
    </source>
</evidence>
<protein>
    <recommendedName>
        <fullName evidence="3">XRE family transcriptional regulator</fullName>
    </recommendedName>
</protein>
<sequence length="44" mass="5405">MTQSDRPEWAERLLRERTTRGWTQRDVVRAMRNFTDEEIPNVEQ</sequence>
<accession>A0ABW2C2R2</accession>
<gene>
    <name evidence="1" type="ORF">ACFQGD_20215</name>
</gene>